<dbReference type="GO" id="GO:0008887">
    <property type="term" value="F:glycerate kinase activity"/>
    <property type="evidence" value="ECO:0007669"/>
    <property type="project" value="UniProtKB-UniRule"/>
</dbReference>
<dbReference type="SUPFAM" id="SSF110738">
    <property type="entry name" value="Glycerate kinase I"/>
    <property type="match status" value="1"/>
</dbReference>
<dbReference type="PANTHER" id="PTHR21599">
    <property type="entry name" value="GLYCERATE KINASE"/>
    <property type="match status" value="1"/>
</dbReference>
<dbReference type="NCBIfam" id="TIGR00045">
    <property type="entry name" value="glycerate kinase"/>
    <property type="match status" value="1"/>
</dbReference>
<dbReference type="PANTHER" id="PTHR21599:SF0">
    <property type="entry name" value="GLYCERATE KINASE"/>
    <property type="match status" value="1"/>
</dbReference>
<dbReference type="Pfam" id="PF02595">
    <property type="entry name" value="Gly_kinase"/>
    <property type="match status" value="1"/>
</dbReference>
<evidence type="ECO:0000256" key="4">
    <source>
        <dbReference type="PIRNR" id="PIRNR006078"/>
    </source>
</evidence>
<dbReference type="Gene3D" id="3.40.50.10350">
    <property type="entry name" value="Glycerate kinase, domain 1"/>
    <property type="match status" value="1"/>
</dbReference>
<dbReference type="InterPro" id="IPR018197">
    <property type="entry name" value="Glycerate_kinase_RE-like"/>
</dbReference>
<dbReference type="Proteomes" id="UP000520876">
    <property type="component" value="Unassembled WGS sequence"/>
</dbReference>
<comment type="caution">
    <text evidence="5">The sequence shown here is derived from an EMBL/GenBank/DDBJ whole genome shotgun (WGS) entry which is preliminary data.</text>
</comment>
<dbReference type="EMBL" id="JACCGK010000008">
    <property type="protein sequence ID" value="NYT72968.1"/>
    <property type="molecule type" value="Genomic_DNA"/>
</dbReference>
<dbReference type="GO" id="GO:0031388">
    <property type="term" value="P:organic acid phosphorylation"/>
    <property type="evidence" value="ECO:0007669"/>
    <property type="project" value="UniProtKB-UniRule"/>
</dbReference>
<organism evidence="5 6">
    <name type="scientific">Vreelandella sedimenti</name>
    <dbReference type="NCBI Taxonomy" id="2729618"/>
    <lineage>
        <taxon>Bacteria</taxon>
        <taxon>Pseudomonadati</taxon>
        <taxon>Pseudomonadota</taxon>
        <taxon>Gammaproteobacteria</taxon>
        <taxon>Oceanospirillales</taxon>
        <taxon>Halomonadaceae</taxon>
        <taxon>Vreelandella</taxon>
    </lineage>
</organism>
<keyword evidence="3 4" id="KW-0418">Kinase</keyword>
<keyword evidence="2 4" id="KW-0808">Transferase</keyword>
<evidence type="ECO:0000256" key="2">
    <source>
        <dbReference type="ARBA" id="ARBA00022679"/>
    </source>
</evidence>
<sequence length="395" mass="40872">MKIVIAPDSYKGALSAQAAAVAMEKGIVRAFPHAITIKCPMGDGGEGTLDALVSSTGAAVFHTEVVDAFGGSRRAAWGWHSASSTAYVELAEACGLQYVDVEKNSIYRSTTYGVGQLINQALNKGAKSLVITLGGSATNDAGAGMLVALGGKLLDKEGSELPPVTESLFKLDKVDLSGLDQRLKDLQVVAAVDVDNPLLGANGASAIYGPQKGASPADVSVLDALLANFSQKVSEVTGVDVSDFPGAGAAGGMGYAAMAFLKATLKPGIDVVMQQVNFNNHLNDADLVITGEGRLDGQSLAGKTPIGIARLASERDIPVVIIAGQLGEGWRASYSQGVSAAFSLVDGPMSLAEAIEKADQLLSDRCESIIRLFHASSLSHCKLTKSIKEGFIIYS</sequence>
<reference evidence="5 6" key="1">
    <citation type="submission" date="2020-07" db="EMBL/GenBank/DDBJ databases">
        <title>Halomonas sp. QX-2 draft genome sequence.</title>
        <authorList>
            <person name="Qiu X."/>
        </authorList>
    </citation>
    <scope>NUCLEOTIDE SEQUENCE [LARGE SCALE GENOMIC DNA]</scope>
    <source>
        <strain evidence="5 6">QX-2</strain>
    </source>
</reference>
<dbReference type="AlphaFoldDB" id="A0A7Z0SN83"/>
<accession>A0A7Z0SN83</accession>
<name>A0A7Z0SN83_9GAMM</name>
<dbReference type="RefSeq" id="WP_180091844.1">
    <property type="nucleotide sequence ID" value="NZ_CAXAZJ010000043.1"/>
</dbReference>
<gene>
    <name evidence="5" type="ORF">HZU72_11075</name>
</gene>
<evidence type="ECO:0000256" key="1">
    <source>
        <dbReference type="ARBA" id="ARBA00006284"/>
    </source>
</evidence>
<dbReference type="Gene3D" id="3.90.1510.10">
    <property type="entry name" value="Glycerate kinase, domain 2"/>
    <property type="match status" value="1"/>
</dbReference>
<evidence type="ECO:0000256" key="3">
    <source>
        <dbReference type="ARBA" id="ARBA00022777"/>
    </source>
</evidence>
<dbReference type="InterPro" id="IPR036129">
    <property type="entry name" value="Glycerate_kinase_sf"/>
</dbReference>
<comment type="similarity">
    <text evidence="1 4">Belongs to the glycerate kinase type-1 family.</text>
</comment>
<protein>
    <submittedName>
        <fullName evidence="5">Glycerate kinase</fullName>
    </submittedName>
</protein>
<evidence type="ECO:0000313" key="6">
    <source>
        <dbReference type="Proteomes" id="UP000520876"/>
    </source>
</evidence>
<dbReference type="InterPro" id="IPR018193">
    <property type="entry name" value="Glyc_kinase_flavodox-like_fold"/>
</dbReference>
<proteinExistence type="inferred from homology"/>
<dbReference type="PIRSF" id="PIRSF006078">
    <property type="entry name" value="GlxK"/>
    <property type="match status" value="1"/>
</dbReference>
<evidence type="ECO:0000313" key="5">
    <source>
        <dbReference type="EMBL" id="NYT72968.1"/>
    </source>
</evidence>
<dbReference type="InterPro" id="IPR004381">
    <property type="entry name" value="Glycerate_kinase"/>
</dbReference>
<keyword evidence="6" id="KW-1185">Reference proteome</keyword>